<sequence>GDQPTEIQFARVHEIIQLAGLATGTLSLRPEVNVDEIKKQNKPDQVHIGTGAFFGHSMPVYAADNEELYYRQIIPSRWDGTSDVVLHVECGLGDAEDVGDYFKFQLDWAVALNGEPIPTAVNPETVEQIVLAGRAAQYDKYELAFTL</sequence>
<feature type="non-terminal residue" evidence="1">
    <location>
        <position position="1"/>
    </location>
</feature>
<name>X1BJR1_9ZZZZ</name>
<comment type="caution">
    <text evidence="1">The sequence shown here is derived from an EMBL/GenBank/DDBJ whole genome shotgun (WGS) entry which is preliminary data.</text>
</comment>
<dbReference type="EMBL" id="BART01011153">
    <property type="protein sequence ID" value="GAG81432.1"/>
    <property type="molecule type" value="Genomic_DNA"/>
</dbReference>
<evidence type="ECO:0000313" key="1">
    <source>
        <dbReference type="EMBL" id="GAG81432.1"/>
    </source>
</evidence>
<proteinExistence type="predicted"/>
<gene>
    <name evidence="1" type="ORF">S01H4_23900</name>
</gene>
<dbReference type="AlphaFoldDB" id="X1BJR1"/>
<organism evidence="1">
    <name type="scientific">marine sediment metagenome</name>
    <dbReference type="NCBI Taxonomy" id="412755"/>
    <lineage>
        <taxon>unclassified sequences</taxon>
        <taxon>metagenomes</taxon>
        <taxon>ecological metagenomes</taxon>
    </lineage>
</organism>
<accession>X1BJR1</accession>
<reference evidence="1" key="1">
    <citation type="journal article" date="2014" name="Front. Microbiol.">
        <title>High frequency of phylogenetically diverse reductive dehalogenase-homologous genes in deep subseafloor sedimentary metagenomes.</title>
        <authorList>
            <person name="Kawai M."/>
            <person name="Futagami T."/>
            <person name="Toyoda A."/>
            <person name="Takaki Y."/>
            <person name="Nishi S."/>
            <person name="Hori S."/>
            <person name="Arai W."/>
            <person name="Tsubouchi T."/>
            <person name="Morono Y."/>
            <person name="Uchiyama I."/>
            <person name="Ito T."/>
            <person name="Fujiyama A."/>
            <person name="Inagaki F."/>
            <person name="Takami H."/>
        </authorList>
    </citation>
    <scope>NUCLEOTIDE SEQUENCE</scope>
    <source>
        <strain evidence="1">Expedition CK06-06</strain>
    </source>
</reference>
<protein>
    <submittedName>
        <fullName evidence="1">Uncharacterized protein</fullName>
    </submittedName>
</protein>